<dbReference type="EMBL" id="JAESVN010000001">
    <property type="protein sequence ID" value="MBL4916088.1"/>
    <property type="molecule type" value="Genomic_DNA"/>
</dbReference>
<comment type="caution">
    <text evidence="1">The sequence shown here is derived from an EMBL/GenBank/DDBJ whole genome shotgun (WGS) entry which is preliminary data.</text>
</comment>
<proteinExistence type="predicted"/>
<dbReference type="SUPFAM" id="SSF46894">
    <property type="entry name" value="C-terminal effector domain of the bipartite response regulators"/>
    <property type="match status" value="1"/>
</dbReference>
<reference evidence="1" key="1">
    <citation type="submission" date="2021-01" db="EMBL/GenBank/DDBJ databases">
        <title>Tabrizicola alba sp. nov. a motile alkaliphilic bacterium isolated from a soda lake.</title>
        <authorList>
            <person name="Szuroczki S."/>
            <person name="Abbaszade G."/>
            <person name="Schumann P."/>
            <person name="Toth E."/>
        </authorList>
    </citation>
    <scope>NUCLEOTIDE SEQUENCE</scope>
    <source>
        <strain evidence="1">DMG-N-6</strain>
    </source>
</reference>
<evidence type="ECO:0008006" key="3">
    <source>
        <dbReference type="Google" id="ProtNLM"/>
    </source>
</evidence>
<name>A0A8K0V653_9RHOB</name>
<dbReference type="InterPro" id="IPR011990">
    <property type="entry name" value="TPR-like_helical_dom_sf"/>
</dbReference>
<gene>
    <name evidence="1" type="ORF">JL811_02540</name>
</gene>
<dbReference type="Gene3D" id="1.25.40.10">
    <property type="entry name" value="Tetratricopeptide repeat domain"/>
    <property type="match status" value="1"/>
</dbReference>
<dbReference type="AlphaFoldDB" id="A0A8K0V653"/>
<dbReference type="InterPro" id="IPR016032">
    <property type="entry name" value="Sig_transdc_resp-reg_C-effctor"/>
</dbReference>
<dbReference type="InterPro" id="IPR036388">
    <property type="entry name" value="WH-like_DNA-bd_sf"/>
</dbReference>
<dbReference type="PANTHER" id="PTHR35807">
    <property type="entry name" value="TRANSCRIPTIONAL REGULATOR REDD-RELATED"/>
    <property type="match status" value="1"/>
</dbReference>
<dbReference type="GO" id="GO:0003677">
    <property type="term" value="F:DNA binding"/>
    <property type="evidence" value="ECO:0007669"/>
    <property type="project" value="InterPro"/>
</dbReference>
<accession>A0A8K0V653</accession>
<evidence type="ECO:0000313" key="1">
    <source>
        <dbReference type="EMBL" id="MBL4916088.1"/>
    </source>
</evidence>
<organism evidence="1 2">
    <name type="scientific">Szabonella alba</name>
    <dbReference type="NCBI Taxonomy" id="2804194"/>
    <lineage>
        <taxon>Bacteria</taxon>
        <taxon>Pseudomonadati</taxon>
        <taxon>Pseudomonadota</taxon>
        <taxon>Alphaproteobacteria</taxon>
        <taxon>Rhodobacterales</taxon>
        <taxon>Paracoccaceae</taxon>
        <taxon>Szabonella</taxon>
    </lineage>
</organism>
<sequence length="538" mass="58061">MNAERAPEPAVVELGLYGPFTLRSLKDGQDLSLRPHKSRAILAMLALAPDQRRSRRWIEERLWSDRGPQQAAGSLRQALVDLRKALGAHDDILIADREWLSLHPGALRLCPAAETGGELLEGVSVRDPAFLRWREAEHRAASGAAVVAGLIRADVTPAGEPVTLRCTTANLPGTGSGIVAEIISARIAADIAEHLTACTIAPNGGGTVRPAADLEINCNVIEDNGICLAFIKIVHLASGRVLYSRDCRFTGTATALAGSEALVQTAWEAAERTVARVPHVLGVARNAPKSAALGQLALHKMFSFNEVQLAEADRLMEQAWEVEGNTVHLAWRGLLQMVKAIELGQARKPELHDAALSLTAHAMERQDGNATVKALVSQTRAMLFGDAVAAGQAALAALEENPRNPFALQAMAVAKMLAGDGEEAYRMSALGRSHASRSTFRHWWDAHHATVCVATGRLPEAIRAAEAAAFAAPSLRPAYRYLLSLYAHQGDLDRANSMKERLEEIEPGFTLDRMLGDPDYPVRTLRSTGLLGQLRKLM</sequence>
<dbReference type="GO" id="GO:0006355">
    <property type="term" value="P:regulation of DNA-templated transcription"/>
    <property type="evidence" value="ECO:0007669"/>
    <property type="project" value="InterPro"/>
</dbReference>
<keyword evidence="2" id="KW-1185">Reference proteome</keyword>
<dbReference type="InterPro" id="IPR051677">
    <property type="entry name" value="AfsR-DnrI-RedD_regulator"/>
</dbReference>
<dbReference type="SUPFAM" id="SSF48452">
    <property type="entry name" value="TPR-like"/>
    <property type="match status" value="1"/>
</dbReference>
<dbReference type="RefSeq" id="WP_202686733.1">
    <property type="nucleotide sequence ID" value="NZ_JAESVN010000001.1"/>
</dbReference>
<dbReference type="Gene3D" id="1.10.10.10">
    <property type="entry name" value="Winged helix-like DNA-binding domain superfamily/Winged helix DNA-binding domain"/>
    <property type="match status" value="1"/>
</dbReference>
<dbReference type="Proteomes" id="UP000648908">
    <property type="component" value="Unassembled WGS sequence"/>
</dbReference>
<evidence type="ECO:0000313" key="2">
    <source>
        <dbReference type="Proteomes" id="UP000648908"/>
    </source>
</evidence>
<protein>
    <recommendedName>
        <fullName evidence="3">DNA-binding transcriptional activator of the SARP family</fullName>
    </recommendedName>
</protein>